<evidence type="ECO:0000256" key="1">
    <source>
        <dbReference type="ARBA" id="ARBA00022676"/>
    </source>
</evidence>
<sequence length="614" mass="67157">MAPFATSACKKPRAQRFPGRRAAPAGLGATPQVALAGSALQKLPDKLPLGLEGELRARLCVALATREDERIARERAHATAVEPTRAVRQAPLPLRPGEWSPRWRVLRGHDAFPGQDLGRVPVTALAQAKAFCEKKGLAGAVLFGGMVYLRAQTAEALVAAAQPQEGADLLLRSGSPDAPPPHVQAPQNVAKKMRVAVLATQDEFNETCLFDMGMVSNTGNGRRYAAQALLRELLTADGVELAAVLVYDSKNETGRWALPLEGPQRLSLSTRHGPPVTAWRGSMGQLLGACCGELFVDLAISIQARRTCLELMLRSIQATKYVVMGHDYNLPFGPWGMEVEPDMLALHKSFIQDPRVTMFCTSQHLQHYVERFSDGKVKTRLCYCADYGYFDGPNFPPEKCEGKYVTFISPSPAKGLAIVLRLALMFPDTEFLCVSTVWTKSLHEVQLRAHPNIRVVPGSDDIDEVYRQTAVLVMPSLWSESFGLVAVEAQLRGLCVVSSDSCGLQEANFLEELRVPVSLVHDSRTREMLRGISLSAAELSLDPLRKCRTGQQHIHDAHCLIASEAEASGFAGCLRRLADPSERRRLGQLARERALQHVHSRRGAFTRSLQAGGA</sequence>
<evidence type="ECO:0000313" key="5">
    <source>
        <dbReference type="Proteomes" id="UP001178507"/>
    </source>
</evidence>
<dbReference type="EMBL" id="CAUJNA010001114">
    <property type="protein sequence ID" value="CAJ1384490.1"/>
    <property type="molecule type" value="Genomic_DNA"/>
</dbReference>
<keyword evidence="1" id="KW-0328">Glycosyltransferase</keyword>
<evidence type="ECO:0000259" key="3">
    <source>
        <dbReference type="Pfam" id="PF00534"/>
    </source>
</evidence>
<feature type="domain" description="Glycosyl transferase family 1" evidence="3">
    <location>
        <begin position="449"/>
        <end position="507"/>
    </location>
</feature>
<reference evidence="4" key="1">
    <citation type="submission" date="2023-08" db="EMBL/GenBank/DDBJ databases">
        <authorList>
            <person name="Chen Y."/>
            <person name="Shah S."/>
            <person name="Dougan E. K."/>
            <person name="Thang M."/>
            <person name="Chan C."/>
        </authorList>
    </citation>
    <scope>NUCLEOTIDE SEQUENCE</scope>
</reference>
<dbReference type="Pfam" id="PF00534">
    <property type="entry name" value="Glycos_transf_1"/>
    <property type="match status" value="1"/>
</dbReference>
<comment type="caution">
    <text evidence="4">The sequence shown here is derived from an EMBL/GenBank/DDBJ whole genome shotgun (WGS) entry which is preliminary data.</text>
</comment>
<dbReference type="Proteomes" id="UP001178507">
    <property type="component" value="Unassembled WGS sequence"/>
</dbReference>
<dbReference type="AlphaFoldDB" id="A0AA36ID22"/>
<feature type="compositionally biased region" description="Low complexity" evidence="2">
    <location>
        <begin position="15"/>
        <end position="25"/>
    </location>
</feature>
<accession>A0AA36ID22</accession>
<evidence type="ECO:0000256" key="2">
    <source>
        <dbReference type="SAM" id="MobiDB-lite"/>
    </source>
</evidence>
<gene>
    <name evidence="4" type="ORF">EVOR1521_LOCUS11358</name>
</gene>
<name>A0AA36ID22_9DINO</name>
<feature type="region of interest" description="Disordered" evidence="2">
    <location>
        <begin position="1"/>
        <end position="25"/>
    </location>
</feature>
<keyword evidence="1" id="KW-0808">Transferase</keyword>
<dbReference type="PANTHER" id="PTHR12526">
    <property type="entry name" value="GLYCOSYLTRANSFERASE"/>
    <property type="match status" value="1"/>
</dbReference>
<dbReference type="InterPro" id="IPR001296">
    <property type="entry name" value="Glyco_trans_1"/>
</dbReference>
<evidence type="ECO:0000313" key="4">
    <source>
        <dbReference type="EMBL" id="CAJ1384490.1"/>
    </source>
</evidence>
<dbReference type="GO" id="GO:0016757">
    <property type="term" value="F:glycosyltransferase activity"/>
    <property type="evidence" value="ECO:0007669"/>
    <property type="project" value="UniProtKB-KW"/>
</dbReference>
<organism evidence="4 5">
    <name type="scientific">Effrenium voratum</name>
    <dbReference type="NCBI Taxonomy" id="2562239"/>
    <lineage>
        <taxon>Eukaryota</taxon>
        <taxon>Sar</taxon>
        <taxon>Alveolata</taxon>
        <taxon>Dinophyceae</taxon>
        <taxon>Suessiales</taxon>
        <taxon>Symbiodiniaceae</taxon>
        <taxon>Effrenium</taxon>
    </lineage>
</organism>
<keyword evidence="5" id="KW-1185">Reference proteome</keyword>
<proteinExistence type="predicted"/>
<dbReference type="SUPFAM" id="SSF53756">
    <property type="entry name" value="UDP-Glycosyltransferase/glycogen phosphorylase"/>
    <property type="match status" value="1"/>
</dbReference>
<dbReference type="Gene3D" id="3.40.50.2000">
    <property type="entry name" value="Glycogen Phosphorylase B"/>
    <property type="match status" value="1"/>
</dbReference>
<protein>
    <recommendedName>
        <fullName evidence="3">Glycosyl transferase family 1 domain-containing protein</fullName>
    </recommendedName>
</protein>